<dbReference type="InterPro" id="IPR022061">
    <property type="entry name" value="DUF3617"/>
</dbReference>
<dbReference type="RefSeq" id="WP_184164513.1">
    <property type="nucleotide sequence ID" value="NZ_JACHLN010000001.1"/>
</dbReference>
<sequence>MRLTILAAGALLPLAACNQGPSTEESARQTGVIQLENASMEEVAKQSAAAETKAPGQSAGQWEEGEQLVALEAGGAPEEKVAPLKAEIGKPPRMRSGCRTAQDVKPFDVTQFPAMQSICRFPKFASKAGKVDAVMECTTPAGPSRVSISGTQGPNAYDLTMKRSMTMPGQAKESSMTIRLTGKRLGACKA</sequence>
<feature type="signal peptide" evidence="1">
    <location>
        <begin position="1"/>
        <end position="18"/>
    </location>
</feature>
<comment type="caution">
    <text evidence="2">The sequence shown here is derived from an EMBL/GenBank/DDBJ whole genome shotgun (WGS) entry which is preliminary data.</text>
</comment>
<gene>
    <name evidence="2" type="ORF">HNP52_001468</name>
</gene>
<name>A0A7W7JZS2_9SPHN</name>
<evidence type="ECO:0000313" key="2">
    <source>
        <dbReference type="EMBL" id="MBB4838417.1"/>
    </source>
</evidence>
<reference evidence="2 3" key="1">
    <citation type="submission" date="2020-08" db="EMBL/GenBank/DDBJ databases">
        <title>Functional genomics of gut bacteria from endangered species of beetles.</title>
        <authorList>
            <person name="Carlos-Shanley C."/>
        </authorList>
    </citation>
    <scope>NUCLEOTIDE SEQUENCE [LARGE SCALE GENOMIC DNA]</scope>
    <source>
        <strain evidence="2 3">S00224</strain>
    </source>
</reference>
<evidence type="ECO:0000256" key="1">
    <source>
        <dbReference type="SAM" id="SignalP"/>
    </source>
</evidence>
<evidence type="ECO:0000313" key="3">
    <source>
        <dbReference type="Proteomes" id="UP000575241"/>
    </source>
</evidence>
<accession>A0A7W7JZS2</accession>
<keyword evidence="3" id="KW-1185">Reference proteome</keyword>
<feature type="chain" id="PRO_5031106185" description="DUF3617 domain-containing protein" evidence="1">
    <location>
        <begin position="19"/>
        <end position="190"/>
    </location>
</feature>
<organism evidence="2 3">
    <name type="scientific">Sphingomonas kyeonggiensis</name>
    <dbReference type="NCBI Taxonomy" id="1268553"/>
    <lineage>
        <taxon>Bacteria</taxon>
        <taxon>Pseudomonadati</taxon>
        <taxon>Pseudomonadota</taxon>
        <taxon>Alphaproteobacteria</taxon>
        <taxon>Sphingomonadales</taxon>
        <taxon>Sphingomonadaceae</taxon>
        <taxon>Sphingomonas</taxon>
    </lineage>
</organism>
<dbReference type="EMBL" id="JACHLN010000001">
    <property type="protein sequence ID" value="MBB4838417.1"/>
    <property type="molecule type" value="Genomic_DNA"/>
</dbReference>
<dbReference type="Pfam" id="PF12276">
    <property type="entry name" value="DUF3617"/>
    <property type="match status" value="1"/>
</dbReference>
<protein>
    <recommendedName>
        <fullName evidence="4">DUF3617 domain-containing protein</fullName>
    </recommendedName>
</protein>
<keyword evidence="1" id="KW-0732">Signal</keyword>
<evidence type="ECO:0008006" key="4">
    <source>
        <dbReference type="Google" id="ProtNLM"/>
    </source>
</evidence>
<dbReference type="Proteomes" id="UP000575241">
    <property type="component" value="Unassembled WGS sequence"/>
</dbReference>
<proteinExistence type="predicted"/>
<dbReference type="AlphaFoldDB" id="A0A7W7JZS2"/>